<comment type="subcellular location">
    <subcellularLocation>
        <location evidence="1">Mitochondrion</location>
    </subcellularLocation>
</comment>
<reference evidence="7 8" key="1">
    <citation type="journal article" date="2015" name="Sci. Rep.">
        <title>Genome of the facultative scuticociliatosis pathogen Pseudocohnilembus persalinus provides insight into its virulence through horizontal gene transfer.</title>
        <authorList>
            <person name="Xiong J."/>
            <person name="Wang G."/>
            <person name="Cheng J."/>
            <person name="Tian M."/>
            <person name="Pan X."/>
            <person name="Warren A."/>
            <person name="Jiang C."/>
            <person name="Yuan D."/>
            <person name="Miao W."/>
        </authorList>
    </citation>
    <scope>NUCLEOTIDE SEQUENCE [LARGE SCALE GENOMIC DNA]</scope>
    <source>
        <strain evidence="7">36N120E</strain>
    </source>
</reference>
<feature type="compositionally biased region" description="Basic and acidic residues" evidence="5">
    <location>
        <begin position="34"/>
        <end position="48"/>
    </location>
</feature>
<dbReference type="InterPro" id="IPR018392">
    <property type="entry name" value="LysM"/>
</dbReference>
<evidence type="ECO:0000256" key="3">
    <source>
        <dbReference type="ARBA" id="ARBA00023128"/>
    </source>
</evidence>
<evidence type="ECO:0000256" key="4">
    <source>
        <dbReference type="ARBA" id="ARBA00040604"/>
    </source>
</evidence>
<dbReference type="AlphaFoldDB" id="A0A0V0QVP2"/>
<feature type="region of interest" description="Disordered" evidence="5">
    <location>
        <begin position="381"/>
        <end position="415"/>
    </location>
</feature>
<name>A0A0V0QVP2_PSEPJ</name>
<accession>A0A0V0QVP2</accession>
<evidence type="ECO:0000259" key="6">
    <source>
        <dbReference type="PROSITE" id="PS51886"/>
    </source>
</evidence>
<dbReference type="EMBL" id="LDAU01000097">
    <property type="protein sequence ID" value="KRX06286.1"/>
    <property type="molecule type" value="Genomic_DNA"/>
</dbReference>
<comment type="similarity">
    <text evidence="2">Belongs to the OXR1 family.</text>
</comment>
<keyword evidence="3" id="KW-0496">Mitochondrion</keyword>
<keyword evidence="8" id="KW-1185">Reference proteome</keyword>
<evidence type="ECO:0000256" key="2">
    <source>
        <dbReference type="ARBA" id="ARBA00009540"/>
    </source>
</evidence>
<feature type="compositionally biased region" description="Low complexity" evidence="5">
    <location>
        <begin position="13"/>
        <end position="33"/>
    </location>
</feature>
<dbReference type="Pfam" id="PF07534">
    <property type="entry name" value="TLD"/>
    <property type="match status" value="1"/>
</dbReference>
<dbReference type="OMA" id="IPFYDVQ"/>
<dbReference type="PANTHER" id="PTHR23354:SF62">
    <property type="entry name" value="MUSTARD, ISOFORM V"/>
    <property type="match status" value="1"/>
</dbReference>
<dbReference type="PANTHER" id="PTHR23354">
    <property type="entry name" value="NUCLEOLAR PROTEIN 7/ESTROGEN RECEPTOR COACTIVATOR-RELATED"/>
    <property type="match status" value="1"/>
</dbReference>
<feature type="domain" description="TLDc" evidence="6">
    <location>
        <begin position="536"/>
        <end position="701"/>
    </location>
</feature>
<feature type="compositionally biased region" description="Basic and acidic residues" evidence="5">
    <location>
        <begin position="119"/>
        <end position="135"/>
    </location>
</feature>
<dbReference type="PROSITE" id="PS51886">
    <property type="entry name" value="TLDC"/>
    <property type="match status" value="1"/>
</dbReference>
<feature type="region of interest" description="Disordered" evidence="5">
    <location>
        <begin position="475"/>
        <end position="495"/>
    </location>
</feature>
<feature type="region of interest" description="Disordered" evidence="5">
    <location>
        <begin position="119"/>
        <end position="143"/>
    </location>
</feature>
<dbReference type="GO" id="GO:0005739">
    <property type="term" value="C:mitochondrion"/>
    <property type="evidence" value="ECO:0007669"/>
    <property type="project" value="UniProtKB-SubCell"/>
</dbReference>
<evidence type="ECO:0000313" key="7">
    <source>
        <dbReference type="EMBL" id="KRX06286.1"/>
    </source>
</evidence>
<gene>
    <name evidence="7" type="ORF">PPERSA_06257</name>
</gene>
<proteinExistence type="inferred from homology"/>
<evidence type="ECO:0000313" key="8">
    <source>
        <dbReference type="Proteomes" id="UP000054937"/>
    </source>
</evidence>
<dbReference type="SMART" id="SM00584">
    <property type="entry name" value="TLDc"/>
    <property type="match status" value="1"/>
</dbReference>
<comment type="caution">
    <text evidence="7">The sequence shown here is derived from an EMBL/GenBank/DDBJ whole genome shotgun (WGS) entry which is preliminary data.</text>
</comment>
<dbReference type="InParanoid" id="A0A0V0QVP2"/>
<evidence type="ECO:0000256" key="1">
    <source>
        <dbReference type="ARBA" id="ARBA00004173"/>
    </source>
</evidence>
<feature type="region of interest" description="Disordered" evidence="5">
    <location>
        <begin position="1"/>
        <end position="62"/>
    </location>
</feature>
<organism evidence="7 8">
    <name type="scientific">Pseudocohnilembus persalinus</name>
    <name type="common">Ciliate</name>
    <dbReference type="NCBI Taxonomy" id="266149"/>
    <lineage>
        <taxon>Eukaryota</taxon>
        <taxon>Sar</taxon>
        <taxon>Alveolata</taxon>
        <taxon>Ciliophora</taxon>
        <taxon>Intramacronucleata</taxon>
        <taxon>Oligohymenophorea</taxon>
        <taxon>Scuticociliatia</taxon>
        <taxon>Philasterida</taxon>
        <taxon>Pseudocohnilembidae</taxon>
        <taxon>Pseudocohnilembus</taxon>
    </lineage>
</organism>
<dbReference type="CDD" id="cd00118">
    <property type="entry name" value="LysM"/>
    <property type="match status" value="1"/>
</dbReference>
<dbReference type="InterPro" id="IPR006571">
    <property type="entry name" value="TLDc_dom"/>
</dbReference>
<sequence length="702" mass="82797">MDEKQQLQDFLTDQKQIQNQNQQQQEQQQQQQKQNKDGDQNKDNKQNQEEEDNFSDVSNAGSEDMNEMIKNLEEDLLAQSQIVLIEQNNFGMQESQQDQQRREKVNQYFQLEHNLQKQHLEKIEDNEEQENKSENNSDLSISRIYNRKKSQTIDRKPQDDQYDEYVVQKGDSIFGLALNLNTSELDIYPGQKIKLPKQKNANIQEEQKFKSFDDQQLEKFQENRNKKNKKKGLQSFLGVNYFELVEQNKRKNKYYKHIPAFYCTKEQGNIAGILRVTDDMIMFDPDLSRLVKKDQYYYKYQVTVEMRDVHNCELVNPNQLQSQGQDDFAKKIIGNQSILQLSLYTTGNSDIEQKYANRLKTMRKQGKPIIVIFFMSSEGFDKNQKNNNQEQKKQEEKSKNKNNSNNNKHEQEKNLDHTNKKLNEIKEHINQSAKQFQVDFDEDQEFIENIQLDYDDDSDKNDNDKKMNETVNFKSKMQNDQNQKQNDEQEHQGQSMTRVPLYDIISKNFYGNKQRINNLWQNLIFLPRMVGPYQSQIMNQKQFLQILIKFPNQFRCNNWQMVYGNKSHGFSFTSFINNVRDIYPVFIVAQEVDGGGLFGAYISCPLNKCDKMQGDADTFVFTTNGPHNKNKIVKPYYWSGKNSNFFHIYSELIIGAGKDSALFIDRNLKNGHSFACDTFDSPQLSHKQNFQVKFLEVWGLAY</sequence>
<dbReference type="OrthoDB" id="26679at2759"/>
<dbReference type="Proteomes" id="UP000054937">
    <property type="component" value="Unassembled WGS sequence"/>
</dbReference>
<feature type="compositionally biased region" description="Basic and acidic residues" evidence="5">
    <location>
        <begin position="381"/>
        <end position="399"/>
    </location>
</feature>
<evidence type="ECO:0000256" key="5">
    <source>
        <dbReference type="SAM" id="MobiDB-lite"/>
    </source>
</evidence>
<protein>
    <recommendedName>
        <fullName evidence="4">Oxidation resistance protein 1</fullName>
    </recommendedName>
</protein>